<proteinExistence type="predicted"/>
<gene>
    <name evidence="1" type="ORF">PIB30_107619</name>
</gene>
<reference evidence="1 2" key="1">
    <citation type="journal article" date="2023" name="Plants (Basel)">
        <title>Bridging the Gap: Combining Genomics and Transcriptomics Approaches to Understand Stylosanthes scabra, an Orphan Legume from the Brazilian Caatinga.</title>
        <authorList>
            <person name="Ferreira-Neto J.R.C."/>
            <person name="da Silva M.D."/>
            <person name="Binneck E."/>
            <person name="de Melo N.F."/>
            <person name="da Silva R.H."/>
            <person name="de Melo A.L.T.M."/>
            <person name="Pandolfi V."/>
            <person name="Bustamante F.O."/>
            <person name="Brasileiro-Vidal A.C."/>
            <person name="Benko-Iseppon A.M."/>
        </authorList>
    </citation>
    <scope>NUCLEOTIDE SEQUENCE [LARGE SCALE GENOMIC DNA]</scope>
    <source>
        <tissue evidence="1">Leaves</tissue>
    </source>
</reference>
<dbReference type="Proteomes" id="UP001341840">
    <property type="component" value="Unassembled WGS sequence"/>
</dbReference>
<comment type="caution">
    <text evidence="1">The sequence shown here is derived from an EMBL/GenBank/DDBJ whole genome shotgun (WGS) entry which is preliminary data.</text>
</comment>
<organism evidence="1 2">
    <name type="scientific">Stylosanthes scabra</name>
    <dbReference type="NCBI Taxonomy" id="79078"/>
    <lineage>
        <taxon>Eukaryota</taxon>
        <taxon>Viridiplantae</taxon>
        <taxon>Streptophyta</taxon>
        <taxon>Embryophyta</taxon>
        <taxon>Tracheophyta</taxon>
        <taxon>Spermatophyta</taxon>
        <taxon>Magnoliopsida</taxon>
        <taxon>eudicotyledons</taxon>
        <taxon>Gunneridae</taxon>
        <taxon>Pentapetalae</taxon>
        <taxon>rosids</taxon>
        <taxon>fabids</taxon>
        <taxon>Fabales</taxon>
        <taxon>Fabaceae</taxon>
        <taxon>Papilionoideae</taxon>
        <taxon>50 kb inversion clade</taxon>
        <taxon>dalbergioids sensu lato</taxon>
        <taxon>Dalbergieae</taxon>
        <taxon>Pterocarpus clade</taxon>
        <taxon>Stylosanthes</taxon>
    </lineage>
</organism>
<protein>
    <submittedName>
        <fullName evidence="1">Uncharacterized protein</fullName>
    </submittedName>
</protein>
<sequence length="110" mass="12014">MSVTRSPHPCPLSITSSLMLQHECNAVSTHPHHQASHKLTLHPRLNATTTSPHVPCLPRFTGAHNPPPTHMRTTLRICVATTLLPHTSPHPSNPISVNHPRICVSSHAYA</sequence>
<name>A0ABU6WYT2_9FABA</name>
<evidence type="ECO:0000313" key="1">
    <source>
        <dbReference type="EMBL" id="MED6190626.1"/>
    </source>
</evidence>
<dbReference type="EMBL" id="JASCZI010185896">
    <property type="protein sequence ID" value="MED6190626.1"/>
    <property type="molecule type" value="Genomic_DNA"/>
</dbReference>
<accession>A0ABU6WYT2</accession>
<evidence type="ECO:0000313" key="2">
    <source>
        <dbReference type="Proteomes" id="UP001341840"/>
    </source>
</evidence>
<keyword evidence="2" id="KW-1185">Reference proteome</keyword>
<feature type="non-terminal residue" evidence="1">
    <location>
        <position position="110"/>
    </location>
</feature>